<evidence type="ECO:0000313" key="3">
    <source>
        <dbReference type="Proteomes" id="UP000199478"/>
    </source>
</evidence>
<dbReference type="GO" id="GO:0051920">
    <property type="term" value="F:peroxiredoxin activity"/>
    <property type="evidence" value="ECO:0007669"/>
    <property type="project" value="InterPro"/>
</dbReference>
<gene>
    <name evidence="2" type="ORF">SAMN04488005_1655</name>
</gene>
<protein>
    <submittedName>
        <fullName evidence="2">Alkylhydroperoxidase AhpD family core domain-containing protein</fullName>
    </submittedName>
</protein>
<name>A0A1I6GH44_9RHOB</name>
<dbReference type="PANTHER" id="PTHR33930:SF2">
    <property type="entry name" value="BLR3452 PROTEIN"/>
    <property type="match status" value="1"/>
</dbReference>
<accession>A0A1I6GH44</accession>
<dbReference type="Gene3D" id="1.20.1290.10">
    <property type="entry name" value="AhpD-like"/>
    <property type="match status" value="1"/>
</dbReference>
<dbReference type="EMBL" id="FOYP01000001">
    <property type="protein sequence ID" value="SFR41504.1"/>
    <property type="molecule type" value="Genomic_DNA"/>
</dbReference>
<dbReference type="PANTHER" id="PTHR33930">
    <property type="entry name" value="ALKYL HYDROPEROXIDE REDUCTASE AHPD"/>
    <property type="match status" value="1"/>
</dbReference>
<dbReference type="SUPFAM" id="SSF69118">
    <property type="entry name" value="AhpD-like"/>
    <property type="match status" value="1"/>
</dbReference>
<dbReference type="Proteomes" id="UP000199478">
    <property type="component" value="Unassembled WGS sequence"/>
</dbReference>
<evidence type="ECO:0000259" key="1">
    <source>
        <dbReference type="Pfam" id="PF02627"/>
    </source>
</evidence>
<proteinExistence type="predicted"/>
<keyword evidence="2" id="KW-0560">Oxidoreductase</keyword>
<reference evidence="3" key="1">
    <citation type="submission" date="2016-10" db="EMBL/GenBank/DDBJ databases">
        <authorList>
            <person name="Varghese N."/>
            <person name="Submissions S."/>
        </authorList>
    </citation>
    <scope>NUCLEOTIDE SEQUENCE [LARGE SCALE GENOMIC DNA]</scope>
    <source>
        <strain evidence="3">DSM 26879</strain>
    </source>
</reference>
<organism evidence="2 3">
    <name type="scientific">Yoonia tamlensis</name>
    <dbReference type="NCBI Taxonomy" id="390270"/>
    <lineage>
        <taxon>Bacteria</taxon>
        <taxon>Pseudomonadati</taxon>
        <taxon>Pseudomonadota</taxon>
        <taxon>Alphaproteobacteria</taxon>
        <taxon>Rhodobacterales</taxon>
        <taxon>Paracoccaceae</taxon>
        <taxon>Yoonia</taxon>
    </lineage>
</organism>
<dbReference type="InterPro" id="IPR029032">
    <property type="entry name" value="AhpD-like"/>
</dbReference>
<sequence length="120" mass="12870">MQSRKSSDMDWNSELAEASSNIENFRKVQSPAGDGFTAIHRAAMTPGALDAKQKELIALAIGISKQCVDCIGFHVRAAIEAGATRDEIAEVISVCMMMGGGPAYMYGVKALEAYDQLAIR</sequence>
<dbReference type="InterPro" id="IPR003779">
    <property type="entry name" value="CMD-like"/>
</dbReference>
<dbReference type="AlphaFoldDB" id="A0A1I6GH44"/>
<feature type="domain" description="Carboxymuconolactone decarboxylase-like" evidence="1">
    <location>
        <begin position="34"/>
        <end position="112"/>
    </location>
</feature>
<dbReference type="STRING" id="390270.SAMN04488005_1655"/>
<dbReference type="Pfam" id="PF02627">
    <property type="entry name" value="CMD"/>
    <property type="match status" value="1"/>
</dbReference>
<dbReference type="NCBIfam" id="TIGR00778">
    <property type="entry name" value="ahpD_dom"/>
    <property type="match status" value="1"/>
</dbReference>
<keyword evidence="2" id="KW-0575">Peroxidase</keyword>
<keyword evidence="3" id="KW-1185">Reference proteome</keyword>
<evidence type="ECO:0000313" key="2">
    <source>
        <dbReference type="EMBL" id="SFR41504.1"/>
    </source>
</evidence>
<dbReference type="InterPro" id="IPR004675">
    <property type="entry name" value="AhpD_core"/>
</dbReference>